<proteinExistence type="predicted"/>
<name>A0AB72U7I9_9PROT</name>
<sequence length="63" mass="7388">MKEKKPVAEKFFDISMIVFRILLGVWHTLANPERSATKIAGYQPGRYLVKDDIVRFEDYNGRK</sequence>
<evidence type="ECO:0000313" key="1">
    <source>
        <dbReference type="EMBL" id="AJD50141.1"/>
    </source>
</evidence>
<dbReference type="EMBL" id="CP004388">
    <property type="protein sequence ID" value="AJD50141.1"/>
    <property type="molecule type" value="Genomic_DNA"/>
</dbReference>
<accession>A0AB72U7I9</accession>
<dbReference type="Proteomes" id="UP000007127">
    <property type="component" value="Chromosome"/>
</dbReference>
<dbReference type="AlphaFoldDB" id="A0AB72U7I9"/>
<gene>
    <name evidence="1" type="ORF">TH3_00075</name>
</gene>
<dbReference type="KEGG" id="txi:TH3_00075"/>
<organism evidence="1 2">
    <name type="scientific">Thalassospira xiamenensis M-5 = DSM 17429</name>
    <dbReference type="NCBI Taxonomy" id="1123366"/>
    <lineage>
        <taxon>Bacteria</taxon>
        <taxon>Pseudomonadati</taxon>
        <taxon>Pseudomonadota</taxon>
        <taxon>Alphaproteobacteria</taxon>
        <taxon>Rhodospirillales</taxon>
        <taxon>Thalassospiraceae</taxon>
        <taxon>Thalassospira</taxon>
    </lineage>
</organism>
<reference evidence="1 2" key="1">
    <citation type="journal article" date="2012" name="J. Bacteriol.">
        <title>Genome sequence of Thalassospira xiamenensis type strain M-5.</title>
        <authorList>
            <person name="Lai Q."/>
            <person name="Shao Z."/>
        </authorList>
    </citation>
    <scope>NUCLEOTIDE SEQUENCE [LARGE SCALE GENOMIC DNA]</scope>
    <source>
        <strain evidence="1 2">M-5</strain>
    </source>
</reference>
<evidence type="ECO:0000313" key="2">
    <source>
        <dbReference type="Proteomes" id="UP000007127"/>
    </source>
</evidence>
<protein>
    <submittedName>
        <fullName evidence="1">Uncharacterized protein</fullName>
    </submittedName>
</protein>